<keyword evidence="3" id="KW-1185">Reference proteome</keyword>
<dbReference type="EMBL" id="JARQWQ010000064">
    <property type="protein sequence ID" value="KAK2555286.1"/>
    <property type="molecule type" value="Genomic_DNA"/>
</dbReference>
<evidence type="ECO:0000259" key="1">
    <source>
        <dbReference type="Pfam" id="PF00078"/>
    </source>
</evidence>
<reference evidence="2" key="2">
    <citation type="journal article" date="2023" name="Science">
        <title>Genomic signatures of disease resistance in endangered staghorn corals.</title>
        <authorList>
            <person name="Vollmer S.V."/>
            <person name="Selwyn J.D."/>
            <person name="Despard B.A."/>
            <person name="Roesel C.L."/>
        </authorList>
    </citation>
    <scope>NUCLEOTIDE SEQUENCE</scope>
    <source>
        <strain evidence="2">K2</strain>
    </source>
</reference>
<dbReference type="Gene3D" id="3.30.70.270">
    <property type="match status" value="1"/>
</dbReference>
<dbReference type="AlphaFoldDB" id="A0AAD9UZ60"/>
<dbReference type="Gene3D" id="3.10.10.10">
    <property type="entry name" value="HIV Type 1 Reverse Transcriptase, subunit A, domain 1"/>
    <property type="match status" value="1"/>
</dbReference>
<name>A0AAD9UZ60_ACRCE</name>
<protein>
    <recommendedName>
        <fullName evidence="1">Reverse transcriptase domain-containing protein</fullName>
    </recommendedName>
</protein>
<gene>
    <name evidence="2" type="ORF">P5673_023271</name>
</gene>
<reference evidence="2" key="1">
    <citation type="journal article" date="2023" name="G3 (Bethesda)">
        <title>Whole genome assembly and annotation of the endangered Caribbean coral Acropora cervicornis.</title>
        <authorList>
            <person name="Selwyn J.D."/>
            <person name="Vollmer S.V."/>
        </authorList>
    </citation>
    <scope>NUCLEOTIDE SEQUENCE</scope>
    <source>
        <strain evidence="2">K2</strain>
    </source>
</reference>
<proteinExistence type="predicted"/>
<dbReference type="InterPro" id="IPR000477">
    <property type="entry name" value="RT_dom"/>
</dbReference>
<dbReference type="Pfam" id="PF00078">
    <property type="entry name" value="RVT_1"/>
    <property type="match status" value="1"/>
</dbReference>
<dbReference type="Proteomes" id="UP001249851">
    <property type="component" value="Unassembled WGS sequence"/>
</dbReference>
<evidence type="ECO:0000313" key="3">
    <source>
        <dbReference type="Proteomes" id="UP001249851"/>
    </source>
</evidence>
<feature type="domain" description="Reverse transcriptase" evidence="1">
    <location>
        <begin position="51"/>
        <end position="176"/>
    </location>
</feature>
<evidence type="ECO:0000313" key="2">
    <source>
        <dbReference type="EMBL" id="KAK2555286.1"/>
    </source>
</evidence>
<comment type="caution">
    <text evidence="2">The sequence shown here is derived from an EMBL/GenBank/DDBJ whole genome shotgun (WGS) entry which is preliminary data.</text>
</comment>
<dbReference type="InterPro" id="IPR043128">
    <property type="entry name" value="Rev_trsase/Diguanyl_cyclase"/>
</dbReference>
<dbReference type="InterPro" id="IPR043502">
    <property type="entry name" value="DNA/RNA_pol_sf"/>
</dbReference>
<accession>A0AAD9UZ60</accession>
<dbReference type="PANTHER" id="PTHR47331:SF5">
    <property type="entry name" value="RIBONUCLEASE H"/>
    <property type="match status" value="1"/>
</dbReference>
<organism evidence="2 3">
    <name type="scientific">Acropora cervicornis</name>
    <name type="common">Staghorn coral</name>
    <dbReference type="NCBI Taxonomy" id="6130"/>
    <lineage>
        <taxon>Eukaryota</taxon>
        <taxon>Metazoa</taxon>
        <taxon>Cnidaria</taxon>
        <taxon>Anthozoa</taxon>
        <taxon>Hexacorallia</taxon>
        <taxon>Scleractinia</taxon>
        <taxon>Astrocoeniina</taxon>
        <taxon>Acroporidae</taxon>
        <taxon>Acropora</taxon>
    </lineage>
</organism>
<dbReference type="PANTHER" id="PTHR47331">
    <property type="entry name" value="PHD-TYPE DOMAIN-CONTAINING PROTEIN"/>
    <property type="match status" value="1"/>
</dbReference>
<dbReference type="SUPFAM" id="SSF56672">
    <property type="entry name" value="DNA/RNA polymerases"/>
    <property type="match status" value="1"/>
</dbReference>
<sequence length="271" mass="31051">MTFYINHHGIRHPKKKILRIVFNCSQEFNGESLNKRLIQGPLLTNDLTGVLLRFRQERIALTCDIEGMFHQIRLNPEHRDLLRFLWWEGNDLSKDPTDYRMTVHLFGATSSPSCANFALKKTADDYEEEFGAQATNFIRRNFYVDDGLKSVPTVEEALNLVKNVKQMCSKGGFNLHKFLSNSKEVIKGIQQSDRADGVREVDLDLDSLPLERTFGVHWCVESDSSPLFFKTNPARGVASCQELALFLTLWDSSFRSCCKGSQFFRNCVVKT</sequence>
<dbReference type="CDD" id="cd01644">
    <property type="entry name" value="RT_pepA17"/>
    <property type="match status" value="1"/>
</dbReference>